<evidence type="ECO:0000259" key="2">
    <source>
        <dbReference type="Pfam" id="PF04264"/>
    </source>
</evidence>
<keyword evidence="4" id="KW-1185">Reference proteome</keyword>
<proteinExistence type="inferred from homology"/>
<name>A0A927GY95_9BACL</name>
<sequence length="58" mass="6386">MPKITPYALLSSGNGQRDGHIKGNDYLQAATYPKAAFQVTSFEGVPAEWKEGQSFLLR</sequence>
<dbReference type="Proteomes" id="UP000639396">
    <property type="component" value="Unassembled WGS sequence"/>
</dbReference>
<dbReference type="InterPro" id="IPR036761">
    <property type="entry name" value="TTHA0802/YceI-like_sf"/>
</dbReference>
<organism evidence="3 4">
    <name type="scientific">Paenibacillus oceani</name>
    <dbReference type="NCBI Taxonomy" id="2772510"/>
    <lineage>
        <taxon>Bacteria</taxon>
        <taxon>Bacillati</taxon>
        <taxon>Bacillota</taxon>
        <taxon>Bacilli</taxon>
        <taxon>Bacillales</taxon>
        <taxon>Paenibacillaceae</taxon>
        <taxon>Paenibacillus</taxon>
    </lineage>
</organism>
<dbReference type="AlphaFoldDB" id="A0A927GY95"/>
<dbReference type="EMBL" id="JACXJA010000003">
    <property type="protein sequence ID" value="MBD2860807.1"/>
    <property type="molecule type" value="Genomic_DNA"/>
</dbReference>
<evidence type="ECO:0000256" key="1">
    <source>
        <dbReference type="ARBA" id="ARBA00008812"/>
    </source>
</evidence>
<dbReference type="Pfam" id="PF04264">
    <property type="entry name" value="YceI"/>
    <property type="match status" value="1"/>
</dbReference>
<comment type="caution">
    <text evidence="3">The sequence shown here is derived from an EMBL/GenBank/DDBJ whole genome shotgun (WGS) entry which is preliminary data.</text>
</comment>
<evidence type="ECO:0000313" key="4">
    <source>
        <dbReference type="Proteomes" id="UP000639396"/>
    </source>
</evidence>
<gene>
    <name evidence="3" type="ORF">IDH45_02260</name>
</gene>
<dbReference type="InterPro" id="IPR007372">
    <property type="entry name" value="Lipid/polyisoprenoid-bd_YceI"/>
</dbReference>
<evidence type="ECO:0000313" key="3">
    <source>
        <dbReference type="EMBL" id="MBD2860807.1"/>
    </source>
</evidence>
<protein>
    <submittedName>
        <fullName evidence="3">YceI family protein</fullName>
    </submittedName>
</protein>
<dbReference type="SUPFAM" id="SSF101874">
    <property type="entry name" value="YceI-like"/>
    <property type="match status" value="1"/>
</dbReference>
<reference evidence="3" key="1">
    <citation type="submission" date="2020-09" db="EMBL/GenBank/DDBJ databases">
        <title>A novel bacterium of genus Paenibacillus, isolated from South China Sea.</title>
        <authorList>
            <person name="Huang H."/>
            <person name="Mo K."/>
            <person name="Hu Y."/>
        </authorList>
    </citation>
    <scope>NUCLEOTIDE SEQUENCE</scope>
    <source>
        <strain evidence="3">IB182363</strain>
    </source>
</reference>
<feature type="domain" description="Lipid/polyisoprenoid-binding YceI-like" evidence="2">
    <location>
        <begin position="10"/>
        <end position="44"/>
    </location>
</feature>
<accession>A0A927GY95</accession>
<dbReference type="Gene3D" id="2.40.128.110">
    <property type="entry name" value="Lipid/polyisoprenoid-binding, YceI-like"/>
    <property type="match status" value="1"/>
</dbReference>
<comment type="similarity">
    <text evidence="1">Belongs to the UPF0312 family.</text>
</comment>
<dbReference type="RefSeq" id="WP_190924267.1">
    <property type="nucleotide sequence ID" value="NZ_JACXJA010000003.1"/>
</dbReference>